<proteinExistence type="predicted"/>
<dbReference type="EMBL" id="CP009619">
    <property type="protein sequence ID" value="AIW22539.1"/>
    <property type="molecule type" value="Genomic_DNA"/>
</dbReference>
<dbReference type="Proteomes" id="UP000030081">
    <property type="component" value="Plasmid p380"/>
</dbReference>
<sequence length="89" mass="10123">MNKHGIIDLCSVFGKVETFAFGHNELVFSVNGSMVLVQNRNELFVRDYESSSNSKHFCGRSFKKLVNTSTSCVLYSIRKALQMRKQEAI</sequence>
<name>A0AAN0SH57_9VIBR</name>
<reference evidence="1 2" key="1">
    <citation type="submission" date="2014-10" db="EMBL/GenBank/DDBJ databases">
        <title>The Complete Genome Sequence for the Shellfish Pathogen Vibrio coralliilyticus RE98 Isolated from a Shellfish Hatchery.</title>
        <authorList>
            <person name="Richards G.P."/>
            <person name="Bono J.L."/>
            <person name="Watson M.A."/>
            <person name="Needleman D.S."/>
        </authorList>
    </citation>
    <scope>NUCLEOTIDE SEQUENCE [LARGE SCALE GENOMIC DNA]</scope>
    <source>
        <strain evidence="1 2">RE98</strain>
        <plasmid evidence="1 2">p380</plasmid>
    </source>
</reference>
<accession>A0AAN0SH57</accession>
<keyword evidence="2" id="KW-1185">Reference proteome</keyword>
<evidence type="ECO:0000313" key="2">
    <source>
        <dbReference type="Proteomes" id="UP000030081"/>
    </source>
</evidence>
<keyword evidence="1" id="KW-0614">Plasmid</keyword>
<dbReference type="AlphaFoldDB" id="A0AAN0SH57"/>
<gene>
    <name evidence="1" type="ORF">IX92_26110</name>
</gene>
<organism evidence="1 2">
    <name type="scientific">Vibrio coralliilyticus</name>
    <dbReference type="NCBI Taxonomy" id="190893"/>
    <lineage>
        <taxon>Bacteria</taxon>
        <taxon>Pseudomonadati</taxon>
        <taxon>Pseudomonadota</taxon>
        <taxon>Gammaproteobacteria</taxon>
        <taxon>Vibrionales</taxon>
        <taxon>Vibrionaceae</taxon>
        <taxon>Vibrio</taxon>
    </lineage>
</organism>
<geneLocation type="plasmid" evidence="1 2">
    <name>p380</name>
</geneLocation>
<dbReference type="KEGG" id="vcy:IX92_26110"/>
<protein>
    <submittedName>
        <fullName evidence="1">Uncharacterized protein</fullName>
    </submittedName>
</protein>
<evidence type="ECO:0000313" key="1">
    <source>
        <dbReference type="EMBL" id="AIW22539.1"/>
    </source>
</evidence>